<proteinExistence type="predicted"/>
<sequence>MKQSADHKSATKTVEKPSTKLTPKKRSSGHDISGEREDTINKTELDNVLYKNVKALRTIGLEALIELHSQISATVQAYSRTHDRTKLPSEILALVNRYTQHLAKKFKYSVWLTLDVCGGIESVGLFEEFELVNPAAIILGNGVDVWTATSSGCSSVAIGRLRFSPLDHPFSLVCYCVSVYLRAAFRSVELRACTIVGVPRSVSRATAVKPRASVPATSSGYPAVCTPSPHTVSAPRERSRSFRTPDTDSYFSYFACFYARKWFFH</sequence>
<evidence type="ECO:0000313" key="3">
    <source>
        <dbReference type="Proteomes" id="UP000299102"/>
    </source>
</evidence>
<accession>A0A4C1UUN2</accession>
<comment type="caution">
    <text evidence="2">The sequence shown here is derived from an EMBL/GenBank/DDBJ whole genome shotgun (WGS) entry which is preliminary data.</text>
</comment>
<name>A0A4C1UUN2_EUMVA</name>
<dbReference type="EMBL" id="BGZK01000229">
    <property type="protein sequence ID" value="GBP30145.1"/>
    <property type="molecule type" value="Genomic_DNA"/>
</dbReference>
<gene>
    <name evidence="2" type="ORF">EVAR_94990_1</name>
</gene>
<protein>
    <submittedName>
        <fullName evidence="2">Uncharacterized protein</fullName>
    </submittedName>
</protein>
<dbReference type="Proteomes" id="UP000299102">
    <property type="component" value="Unassembled WGS sequence"/>
</dbReference>
<organism evidence="2 3">
    <name type="scientific">Eumeta variegata</name>
    <name type="common">Bagworm moth</name>
    <name type="synonym">Eumeta japonica</name>
    <dbReference type="NCBI Taxonomy" id="151549"/>
    <lineage>
        <taxon>Eukaryota</taxon>
        <taxon>Metazoa</taxon>
        <taxon>Ecdysozoa</taxon>
        <taxon>Arthropoda</taxon>
        <taxon>Hexapoda</taxon>
        <taxon>Insecta</taxon>
        <taxon>Pterygota</taxon>
        <taxon>Neoptera</taxon>
        <taxon>Endopterygota</taxon>
        <taxon>Lepidoptera</taxon>
        <taxon>Glossata</taxon>
        <taxon>Ditrysia</taxon>
        <taxon>Tineoidea</taxon>
        <taxon>Psychidae</taxon>
        <taxon>Oiketicinae</taxon>
        <taxon>Eumeta</taxon>
    </lineage>
</organism>
<dbReference type="OrthoDB" id="5421at2759"/>
<dbReference type="AlphaFoldDB" id="A0A4C1UUN2"/>
<feature type="region of interest" description="Disordered" evidence="1">
    <location>
        <begin position="1"/>
        <end position="37"/>
    </location>
</feature>
<feature type="compositionally biased region" description="Basic and acidic residues" evidence="1">
    <location>
        <begin position="1"/>
        <end position="18"/>
    </location>
</feature>
<evidence type="ECO:0000256" key="1">
    <source>
        <dbReference type="SAM" id="MobiDB-lite"/>
    </source>
</evidence>
<keyword evidence="3" id="KW-1185">Reference proteome</keyword>
<feature type="compositionally biased region" description="Basic and acidic residues" evidence="1">
    <location>
        <begin position="28"/>
        <end position="37"/>
    </location>
</feature>
<reference evidence="2 3" key="1">
    <citation type="journal article" date="2019" name="Commun. Biol.">
        <title>The bagworm genome reveals a unique fibroin gene that provides high tensile strength.</title>
        <authorList>
            <person name="Kono N."/>
            <person name="Nakamura H."/>
            <person name="Ohtoshi R."/>
            <person name="Tomita M."/>
            <person name="Numata K."/>
            <person name="Arakawa K."/>
        </authorList>
    </citation>
    <scope>NUCLEOTIDE SEQUENCE [LARGE SCALE GENOMIC DNA]</scope>
</reference>
<evidence type="ECO:0000313" key="2">
    <source>
        <dbReference type="EMBL" id="GBP30145.1"/>
    </source>
</evidence>